<accession>A0ACA9KU04</accession>
<dbReference type="Proteomes" id="UP000789366">
    <property type="component" value="Unassembled WGS sequence"/>
</dbReference>
<protein>
    <submittedName>
        <fullName evidence="1">17857_t:CDS:1</fullName>
    </submittedName>
</protein>
<reference evidence="1" key="1">
    <citation type="submission" date="2021-06" db="EMBL/GenBank/DDBJ databases">
        <authorList>
            <person name="Kallberg Y."/>
            <person name="Tangrot J."/>
            <person name="Rosling A."/>
        </authorList>
    </citation>
    <scope>NUCLEOTIDE SEQUENCE</scope>
    <source>
        <strain evidence="1">28 12/20/2015</strain>
    </source>
</reference>
<gene>
    <name evidence="1" type="ORF">SPELUC_LOCUS2649</name>
</gene>
<evidence type="ECO:0000313" key="2">
    <source>
        <dbReference type="Proteomes" id="UP000789366"/>
    </source>
</evidence>
<evidence type="ECO:0000313" key="1">
    <source>
        <dbReference type="EMBL" id="CAG8493081.1"/>
    </source>
</evidence>
<organism evidence="1 2">
    <name type="scientific">Cetraspora pellucida</name>
    <dbReference type="NCBI Taxonomy" id="1433469"/>
    <lineage>
        <taxon>Eukaryota</taxon>
        <taxon>Fungi</taxon>
        <taxon>Fungi incertae sedis</taxon>
        <taxon>Mucoromycota</taxon>
        <taxon>Glomeromycotina</taxon>
        <taxon>Glomeromycetes</taxon>
        <taxon>Diversisporales</taxon>
        <taxon>Gigasporaceae</taxon>
        <taxon>Cetraspora</taxon>
    </lineage>
</organism>
<sequence>MDSRPLPPGWVCQYDHNYKRYFFVDTTKQPPVSTWDDPRDASQPQSSTQGQGLYPPLQDNSPSFPQPQPQPQTYLSSPQSYSQRPHSYHGEAQSYQSQSYPSQPYQSSQSDAPKKKKKNIWDKLGLGKFGSSSSNPGNNSNVSSANYGNSGKKHNFSSMALGGLGGAVSWSYAAC</sequence>
<keyword evidence="2" id="KW-1185">Reference proteome</keyword>
<proteinExistence type="predicted"/>
<dbReference type="EMBL" id="CAJVPW010001829">
    <property type="protein sequence ID" value="CAG8493081.1"/>
    <property type="molecule type" value="Genomic_DNA"/>
</dbReference>
<comment type="caution">
    <text evidence="1">The sequence shown here is derived from an EMBL/GenBank/DDBJ whole genome shotgun (WGS) entry which is preliminary data.</text>
</comment>
<name>A0ACA9KU04_9GLOM</name>